<dbReference type="EMBL" id="MK138526">
    <property type="protein sequence ID" value="AZF89713.1"/>
    <property type="molecule type" value="Genomic_DNA"/>
</dbReference>
<proteinExistence type="predicted"/>
<sequence>MNSNPNNELCSDNWWYPARIGCIKSLQSVAWEAWSRDFWDAENLNKILRHNGFSPAQSKERALQYMDQINREYCSLMMDWGTREDLERRLLD</sequence>
<protein>
    <submittedName>
        <fullName evidence="1">Uncharacterized protein</fullName>
    </submittedName>
</protein>
<keyword evidence="2" id="KW-1185">Reference proteome</keyword>
<reference evidence="1 2" key="1">
    <citation type="submission" date="2018-11" db="EMBL/GenBank/DDBJ databases">
        <authorList>
            <person name="Vergara K.E."/>
            <person name="Bautista C."/>
            <person name="Sizemore C."/>
            <person name="Tabula L."/>
            <person name="Kae H."/>
        </authorList>
    </citation>
    <scope>NUCLEOTIDE SEQUENCE [LARGE SCALE GENOMIC DNA]</scope>
</reference>
<dbReference type="RefSeq" id="YP_010763820.1">
    <property type="nucleotide sequence ID" value="NC_073613.1"/>
</dbReference>
<evidence type="ECO:0000313" key="1">
    <source>
        <dbReference type="EMBL" id="AZF89713.1"/>
    </source>
</evidence>
<evidence type="ECO:0000313" key="2">
    <source>
        <dbReference type="Proteomes" id="UP000269263"/>
    </source>
</evidence>
<dbReference type="GeneID" id="80100583"/>
<organism evidence="1 2">
    <name type="scientific">Pseudomonas phage vB_PaeM_LCK69</name>
    <dbReference type="NCBI Taxonomy" id="2488595"/>
    <lineage>
        <taxon>Viruses</taxon>
        <taxon>Duplodnaviria</taxon>
        <taxon>Heunggongvirae</taxon>
        <taxon>Uroviricota</taxon>
        <taxon>Caudoviricetes</taxon>
        <taxon>Vandenendeviridae</taxon>
        <taxon>Skurskavirinae</taxon>
        <taxon>Pakpunavirus</taxon>
        <taxon>Pakpunavirus LCK69</taxon>
    </lineage>
</organism>
<dbReference type="KEGG" id="vg:80100583"/>
<name>A0A3G8F5B4_9CAUD</name>
<accession>A0A3G8F5B4</accession>
<dbReference type="Proteomes" id="UP000269263">
    <property type="component" value="Segment"/>
</dbReference>